<dbReference type="AlphaFoldDB" id="A0A9D1MF23"/>
<proteinExistence type="predicted"/>
<evidence type="ECO:0000313" key="2">
    <source>
        <dbReference type="Proteomes" id="UP000824081"/>
    </source>
</evidence>
<feature type="non-terminal residue" evidence="1">
    <location>
        <position position="1"/>
    </location>
</feature>
<reference evidence="1" key="1">
    <citation type="submission" date="2020-10" db="EMBL/GenBank/DDBJ databases">
        <authorList>
            <person name="Gilroy R."/>
        </authorList>
    </citation>
    <scope>NUCLEOTIDE SEQUENCE</scope>
    <source>
        <strain evidence="1">11687</strain>
    </source>
</reference>
<reference evidence="1" key="2">
    <citation type="journal article" date="2021" name="PeerJ">
        <title>Extensive microbial diversity within the chicken gut microbiome revealed by metagenomics and culture.</title>
        <authorList>
            <person name="Gilroy R."/>
            <person name="Ravi A."/>
            <person name="Getino M."/>
            <person name="Pursley I."/>
            <person name="Horton D.L."/>
            <person name="Alikhan N.F."/>
            <person name="Baker D."/>
            <person name="Gharbi K."/>
            <person name="Hall N."/>
            <person name="Watson M."/>
            <person name="Adriaenssens E.M."/>
            <person name="Foster-Nyarko E."/>
            <person name="Jarju S."/>
            <person name="Secka A."/>
            <person name="Antonio M."/>
            <person name="Oren A."/>
            <person name="Chaudhuri R.R."/>
            <person name="La Ragione R."/>
            <person name="Hildebrand F."/>
            <person name="Pallen M.J."/>
        </authorList>
    </citation>
    <scope>NUCLEOTIDE SEQUENCE</scope>
    <source>
        <strain evidence="1">11687</strain>
    </source>
</reference>
<comment type="caution">
    <text evidence="1">The sequence shown here is derived from an EMBL/GenBank/DDBJ whole genome shotgun (WGS) entry which is preliminary data.</text>
</comment>
<evidence type="ECO:0000313" key="1">
    <source>
        <dbReference type="EMBL" id="HIU59036.1"/>
    </source>
</evidence>
<name>A0A9D1MF23_9FIRM</name>
<gene>
    <name evidence="1" type="ORF">IAC57_02930</name>
</gene>
<dbReference type="Proteomes" id="UP000824081">
    <property type="component" value="Unassembled WGS sequence"/>
</dbReference>
<dbReference type="EMBL" id="DVMZ01000077">
    <property type="protein sequence ID" value="HIU59036.1"/>
    <property type="molecule type" value="Genomic_DNA"/>
</dbReference>
<protein>
    <submittedName>
        <fullName evidence="1">Uncharacterized protein</fullName>
    </submittedName>
</protein>
<accession>A0A9D1MF23</accession>
<organism evidence="1 2">
    <name type="scientific">Candidatus Scatosoma pullistercoris</name>
    <dbReference type="NCBI Taxonomy" id="2840934"/>
    <lineage>
        <taxon>Bacteria</taxon>
        <taxon>Bacillati</taxon>
        <taxon>Bacillota</taxon>
        <taxon>Clostridia</taxon>
        <taxon>Candidatus Scatosoma</taxon>
    </lineage>
</organism>
<sequence length="65" mass="7361">QGKYASCITDDNLERGKTYVYTVIPVYKGVRGKAVVLPTVTTDDRLQSVVPDTPPDIVDKNWWDY</sequence>